<dbReference type="EMBL" id="LR797180">
    <property type="protein sequence ID" value="CAB4192080.1"/>
    <property type="molecule type" value="Genomic_DNA"/>
</dbReference>
<evidence type="ECO:0000313" key="6">
    <source>
        <dbReference type="EMBL" id="CAB4179214.1"/>
    </source>
</evidence>
<evidence type="ECO:0000313" key="3">
    <source>
        <dbReference type="EMBL" id="CAB4150993.1"/>
    </source>
</evidence>
<evidence type="ECO:0000313" key="8">
    <source>
        <dbReference type="EMBL" id="CAB4192080.1"/>
    </source>
</evidence>
<gene>
    <name evidence="6" type="ORF">UFOVP1031_41</name>
    <name evidence="7" type="ORF">UFOVP1172_94</name>
    <name evidence="8" type="ORF">UFOVP1240_156</name>
    <name evidence="9" type="ORF">UFOVP1486_56</name>
    <name evidence="11" type="ORF">UFOVP1578_113</name>
    <name evidence="10" type="ORF">UFOVP1630_105</name>
    <name evidence="1" type="ORF">UFOVP288_16</name>
    <name evidence="2" type="ORF">UFOVP483_23</name>
    <name evidence="3" type="ORF">UFOVP573_99</name>
    <name evidence="4" type="ORF">UFOVP769_16</name>
    <name evidence="5" type="ORF">UFOVP962_141</name>
</gene>
<dbReference type="EMBL" id="LR796305">
    <property type="protein sequence ID" value="CAB4135614.1"/>
    <property type="molecule type" value="Genomic_DNA"/>
</dbReference>
<sequence length="104" mass="11352">MTTNTDLFKGTEITFSDGKTRVVKALTIKHLREFMKVANEMKSDNETGMTDEDIDKMVSAASIALRKSDPALAADRDALEDILDLRTFGEVMAAAMGNDPNPNA</sequence>
<evidence type="ECO:0008006" key="12">
    <source>
        <dbReference type="Google" id="ProtNLM"/>
    </source>
</evidence>
<evidence type="ECO:0000313" key="4">
    <source>
        <dbReference type="EMBL" id="CAB4160800.1"/>
    </source>
</evidence>
<organism evidence="7">
    <name type="scientific">uncultured Caudovirales phage</name>
    <dbReference type="NCBI Taxonomy" id="2100421"/>
    <lineage>
        <taxon>Viruses</taxon>
        <taxon>Duplodnaviria</taxon>
        <taxon>Heunggongvirae</taxon>
        <taxon>Uroviricota</taxon>
        <taxon>Caudoviricetes</taxon>
        <taxon>Peduoviridae</taxon>
        <taxon>Maltschvirus</taxon>
        <taxon>Maltschvirus maltsch</taxon>
    </lineage>
</organism>
<evidence type="ECO:0000313" key="10">
    <source>
        <dbReference type="EMBL" id="CAB4220176.1"/>
    </source>
</evidence>
<accession>A0A6J5QVP5</accession>
<dbReference type="EMBL" id="LR796709">
    <property type="protein sequence ID" value="CAB4160800.1"/>
    <property type="molecule type" value="Genomic_DNA"/>
</dbReference>
<evidence type="ECO:0000313" key="2">
    <source>
        <dbReference type="EMBL" id="CAB4146061.1"/>
    </source>
</evidence>
<dbReference type="EMBL" id="LR796917">
    <property type="protein sequence ID" value="CAB4175275.1"/>
    <property type="molecule type" value="Genomic_DNA"/>
</dbReference>
<dbReference type="EMBL" id="LR797492">
    <property type="protein sequence ID" value="CAB4220176.1"/>
    <property type="molecule type" value="Genomic_DNA"/>
</dbReference>
<dbReference type="EMBL" id="LR797130">
    <property type="protein sequence ID" value="CAB4188769.1"/>
    <property type="molecule type" value="Genomic_DNA"/>
</dbReference>
<dbReference type="EMBL" id="LR798423">
    <property type="protein sequence ID" value="CAB5230783.1"/>
    <property type="molecule type" value="Genomic_DNA"/>
</dbReference>
<dbReference type="EMBL" id="LR796461">
    <property type="protein sequence ID" value="CAB4146061.1"/>
    <property type="molecule type" value="Genomic_DNA"/>
</dbReference>
<evidence type="ECO:0000313" key="11">
    <source>
        <dbReference type="EMBL" id="CAB5230783.1"/>
    </source>
</evidence>
<evidence type="ECO:0000313" key="5">
    <source>
        <dbReference type="EMBL" id="CAB4175275.1"/>
    </source>
</evidence>
<evidence type="ECO:0000313" key="9">
    <source>
        <dbReference type="EMBL" id="CAB4216077.1"/>
    </source>
</evidence>
<evidence type="ECO:0000313" key="1">
    <source>
        <dbReference type="EMBL" id="CAB4135614.1"/>
    </source>
</evidence>
<dbReference type="EMBL" id="LR797434">
    <property type="protein sequence ID" value="CAB4216077.1"/>
    <property type="molecule type" value="Genomic_DNA"/>
</dbReference>
<reference evidence="7" key="1">
    <citation type="submission" date="2020-05" db="EMBL/GenBank/DDBJ databases">
        <authorList>
            <person name="Chiriac C."/>
            <person name="Salcher M."/>
            <person name="Ghai R."/>
            <person name="Kavagutti S V."/>
        </authorList>
    </citation>
    <scope>NUCLEOTIDE SEQUENCE</scope>
</reference>
<evidence type="ECO:0000313" key="7">
    <source>
        <dbReference type="EMBL" id="CAB4188769.1"/>
    </source>
</evidence>
<dbReference type="EMBL" id="LR796980">
    <property type="protein sequence ID" value="CAB4179214.1"/>
    <property type="molecule type" value="Genomic_DNA"/>
</dbReference>
<dbReference type="EMBL" id="LR796548">
    <property type="protein sequence ID" value="CAB4150993.1"/>
    <property type="molecule type" value="Genomic_DNA"/>
</dbReference>
<name>A0A6J5QVP5_9CAUD</name>
<protein>
    <recommendedName>
        <fullName evidence="12">Tail assembly chaperone</fullName>
    </recommendedName>
</protein>
<proteinExistence type="predicted"/>